<evidence type="ECO:0000256" key="3">
    <source>
        <dbReference type="ARBA" id="ARBA00022827"/>
    </source>
</evidence>
<evidence type="ECO:0000313" key="5">
    <source>
        <dbReference type="EMBL" id="VBB08810.1"/>
    </source>
</evidence>
<evidence type="ECO:0000313" key="6">
    <source>
        <dbReference type="Proteomes" id="UP000277811"/>
    </source>
</evidence>
<dbReference type="InterPro" id="IPR016171">
    <property type="entry name" value="Vanillyl_alc_oxidase_C-sub2"/>
</dbReference>
<dbReference type="Proteomes" id="UP000277811">
    <property type="component" value="Unassembled WGS sequence"/>
</dbReference>
<proteinExistence type="predicted"/>
<organism evidence="5 6">
    <name type="scientific">Lucifera butyrica</name>
    <dbReference type="NCBI Taxonomy" id="1351585"/>
    <lineage>
        <taxon>Bacteria</taxon>
        <taxon>Bacillati</taxon>
        <taxon>Bacillota</taxon>
        <taxon>Negativicutes</taxon>
        <taxon>Veillonellales</taxon>
        <taxon>Veillonellaceae</taxon>
        <taxon>Lucifera</taxon>
    </lineage>
</organism>
<dbReference type="EMBL" id="UPPP01000096">
    <property type="protein sequence ID" value="VBB08810.1"/>
    <property type="molecule type" value="Genomic_DNA"/>
</dbReference>
<keyword evidence="2" id="KW-0285">Flavoprotein</keyword>
<evidence type="ECO:0000256" key="2">
    <source>
        <dbReference type="ARBA" id="ARBA00022630"/>
    </source>
</evidence>
<comment type="cofactor">
    <cofactor evidence="1">
        <name>FAD</name>
        <dbReference type="ChEBI" id="CHEBI:57692"/>
    </cofactor>
</comment>
<dbReference type="AlphaFoldDB" id="A0A498RD69"/>
<dbReference type="FunFam" id="1.10.45.10:FF:000001">
    <property type="entry name" value="D-lactate dehydrogenase mitochondrial"/>
    <property type="match status" value="1"/>
</dbReference>
<dbReference type="Pfam" id="PF02913">
    <property type="entry name" value="FAD-oxidase_C"/>
    <property type="match status" value="1"/>
</dbReference>
<accession>A0A498RD69</accession>
<dbReference type="SUPFAM" id="SSF55103">
    <property type="entry name" value="FAD-linked oxidases, C-terminal domain"/>
    <property type="match status" value="1"/>
</dbReference>
<feature type="non-terminal residue" evidence="5">
    <location>
        <position position="1"/>
    </location>
</feature>
<dbReference type="GO" id="GO:0003824">
    <property type="term" value="F:catalytic activity"/>
    <property type="evidence" value="ECO:0007669"/>
    <property type="project" value="InterPro"/>
</dbReference>
<reference evidence="5 6" key="1">
    <citation type="submission" date="2018-06" db="EMBL/GenBank/DDBJ databases">
        <authorList>
            <person name="Strepis N."/>
        </authorList>
    </citation>
    <scope>NUCLEOTIDE SEQUENCE [LARGE SCALE GENOMIC DNA]</scope>
    <source>
        <strain evidence="5">LUCI</strain>
    </source>
</reference>
<dbReference type="Gene3D" id="1.10.45.10">
    <property type="entry name" value="Vanillyl-alcohol Oxidase, Chain A, domain 4"/>
    <property type="match status" value="1"/>
</dbReference>
<dbReference type="RefSeq" id="WP_133306307.1">
    <property type="nucleotide sequence ID" value="NZ_UPPP01000096.1"/>
</dbReference>
<dbReference type="OrthoDB" id="9767256at2"/>
<dbReference type="InterPro" id="IPR004113">
    <property type="entry name" value="FAD-bd_oxidored_4_C"/>
</dbReference>
<gene>
    <name evidence="5" type="ORF">LUCI_4091</name>
</gene>
<protein>
    <recommendedName>
        <fullName evidence="4">FAD-binding oxidoreductase/transferase type 4 C-terminal domain-containing protein</fullName>
    </recommendedName>
</protein>
<keyword evidence="6" id="KW-1185">Reference proteome</keyword>
<evidence type="ECO:0000256" key="1">
    <source>
        <dbReference type="ARBA" id="ARBA00001974"/>
    </source>
</evidence>
<sequence>DKYANPVELDMMKAIKKALDPNLIMNPGKVIAVD</sequence>
<evidence type="ECO:0000259" key="4">
    <source>
        <dbReference type="Pfam" id="PF02913"/>
    </source>
</evidence>
<keyword evidence="3" id="KW-0274">FAD</keyword>
<dbReference type="GO" id="GO:0050660">
    <property type="term" value="F:flavin adenine dinucleotide binding"/>
    <property type="evidence" value="ECO:0007669"/>
    <property type="project" value="InterPro"/>
</dbReference>
<name>A0A498RD69_9FIRM</name>
<feature type="domain" description="FAD-binding oxidoreductase/transferase type 4 C-terminal" evidence="4">
    <location>
        <begin position="2"/>
        <end position="30"/>
    </location>
</feature>
<dbReference type="InterPro" id="IPR016164">
    <property type="entry name" value="FAD-linked_Oxase-like_C"/>
</dbReference>